<keyword evidence="2" id="KW-1133">Transmembrane helix</keyword>
<dbReference type="Proteomes" id="UP001595799">
    <property type="component" value="Unassembled WGS sequence"/>
</dbReference>
<gene>
    <name evidence="3" type="ORF">ACFOW6_16350</name>
</gene>
<accession>A0ABV8UPB6</accession>
<organism evidence="3 4">
    <name type="scientific">Fodinicurvata halophila</name>
    <dbReference type="NCBI Taxonomy" id="1419723"/>
    <lineage>
        <taxon>Bacteria</taxon>
        <taxon>Pseudomonadati</taxon>
        <taxon>Pseudomonadota</taxon>
        <taxon>Alphaproteobacteria</taxon>
        <taxon>Rhodospirillales</taxon>
        <taxon>Rhodovibrionaceae</taxon>
        <taxon>Fodinicurvata</taxon>
    </lineage>
</organism>
<evidence type="ECO:0000313" key="4">
    <source>
        <dbReference type="Proteomes" id="UP001595799"/>
    </source>
</evidence>
<proteinExistence type="predicted"/>
<reference evidence="4" key="1">
    <citation type="journal article" date="2019" name="Int. J. Syst. Evol. Microbiol.">
        <title>The Global Catalogue of Microorganisms (GCM) 10K type strain sequencing project: providing services to taxonomists for standard genome sequencing and annotation.</title>
        <authorList>
            <consortium name="The Broad Institute Genomics Platform"/>
            <consortium name="The Broad Institute Genome Sequencing Center for Infectious Disease"/>
            <person name="Wu L."/>
            <person name="Ma J."/>
        </authorList>
    </citation>
    <scope>NUCLEOTIDE SEQUENCE [LARGE SCALE GENOMIC DNA]</scope>
    <source>
        <strain evidence="4">CECT 8472</strain>
    </source>
</reference>
<feature type="region of interest" description="Disordered" evidence="1">
    <location>
        <begin position="1"/>
        <end position="22"/>
    </location>
</feature>
<feature type="transmembrane region" description="Helical" evidence="2">
    <location>
        <begin position="32"/>
        <end position="52"/>
    </location>
</feature>
<dbReference type="EMBL" id="JBHSCW010000011">
    <property type="protein sequence ID" value="MFC4353122.1"/>
    <property type="molecule type" value="Genomic_DNA"/>
</dbReference>
<dbReference type="RefSeq" id="WP_382423498.1">
    <property type="nucleotide sequence ID" value="NZ_JBHSCW010000011.1"/>
</dbReference>
<feature type="compositionally biased region" description="Basic and acidic residues" evidence="1">
    <location>
        <begin position="8"/>
        <end position="22"/>
    </location>
</feature>
<keyword evidence="2" id="KW-0472">Membrane</keyword>
<comment type="caution">
    <text evidence="3">The sequence shown here is derived from an EMBL/GenBank/DDBJ whole genome shotgun (WGS) entry which is preliminary data.</text>
</comment>
<keyword evidence="4" id="KW-1185">Reference proteome</keyword>
<protein>
    <submittedName>
        <fullName evidence="3">Uncharacterized protein</fullName>
    </submittedName>
</protein>
<evidence type="ECO:0000256" key="1">
    <source>
        <dbReference type="SAM" id="MobiDB-lite"/>
    </source>
</evidence>
<keyword evidence="2" id="KW-0812">Transmembrane</keyword>
<name>A0ABV8UPB6_9PROT</name>
<evidence type="ECO:0000256" key="2">
    <source>
        <dbReference type="SAM" id="Phobius"/>
    </source>
</evidence>
<sequence length="53" mass="5862">MARNDNFQSHDEHAERTPEQARQGKELGVMRYVLFVSAALAVVLLGGLFLGFA</sequence>
<evidence type="ECO:0000313" key="3">
    <source>
        <dbReference type="EMBL" id="MFC4353122.1"/>
    </source>
</evidence>